<dbReference type="HOGENOM" id="CLU_000288_26_6_1"/>
<dbReference type="GO" id="GO:0005524">
    <property type="term" value="F:ATP binding"/>
    <property type="evidence" value="ECO:0007669"/>
    <property type="project" value="UniProtKB-UniRule"/>
</dbReference>
<evidence type="ECO:0000256" key="3">
    <source>
        <dbReference type="ARBA" id="ARBA00022679"/>
    </source>
</evidence>
<dbReference type="PROSITE" id="PS00107">
    <property type="entry name" value="PROTEIN_KINASE_ATP"/>
    <property type="match status" value="1"/>
</dbReference>
<keyword evidence="6 7" id="KW-0067">ATP-binding</keyword>
<keyword evidence="2" id="KW-0723">Serine/threonine-protein kinase</keyword>
<dbReference type="EMBL" id="AFYH01249314">
    <property type="status" value="NOT_ANNOTATED_CDS"/>
    <property type="molecule type" value="Genomic_DNA"/>
</dbReference>
<organism evidence="11 12">
    <name type="scientific">Latimeria chalumnae</name>
    <name type="common">Coelacanth</name>
    <dbReference type="NCBI Taxonomy" id="7897"/>
    <lineage>
        <taxon>Eukaryota</taxon>
        <taxon>Metazoa</taxon>
        <taxon>Chordata</taxon>
        <taxon>Craniata</taxon>
        <taxon>Vertebrata</taxon>
        <taxon>Euteleostomi</taxon>
        <taxon>Coelacanthiformes</taxon>
        <taxon>Coelacanthidae</taxon>
        <taxon>Latimeria</taxon>
    </lineage>
</organism>
<dbReference type="InterPro" id="IPR000719">
    <property type="entry name" value="Prot_kinase_dom"/>
</dbReference>
<evidence type="ECO:0000313" key="12">
    <source>
        <dbReference type="Proteomes" id="UP000008672"/>
    </source>
</evidence>
<dbReference type="Pfam" id="PF00786">
    <property type="entry name" value="PBD"/>
    <property type="match status" value="1"/>
</dbReference>
<dbReference type="eggNOG" id="KOG0578">
    <property type="taxonomic scope" value="Eukaryota"/>
</dbReference>
<dbReference type="Pfam" id="PF00069">
    <property type="entry name" value="Pkinase"/>
    <property type="match status" value="1"/>
</dbReference>
<dbReference type="InterPro" id="IPR000095">
    <property type="entry name" value="CRIB_dom"/>
</dbReference>
<dbReference type="FunFam" id="3.90.810.10:FF:000002">
    <property type="entry name" value="Non-specific serine/threonine protein kinase"/>
    <property type="match status" value="1"/>
</dbReference>
<reference evidence="11" key="2">
    <citation type="submission" date="2025-08" db="UniProtKB">
        <authorList>
            <consortium name="Ensembl"/>
        </authorList>
    </citation>
    <scope>IDENTIFICATION</scope>
</reference>
<dbReference type="STRING" id="7897.ENSLACP00000004276"/>
<dbReference type="SMART" id="SM00285">
    <property type="entry name" value="PBD"/>
    <property type="match status" value="1"/>
</dbReference>
<dbReference type="Ensembl" id="ENSLACT00000004314.1">
    <property type="protein sequence ID" value="ENSLACP00000004276.1"/>
    <property type="gene ID" value="ENSLACG00000003807.1"/>
</dbReference>
<evidence type="ECO:0000256" key="1">
    <source>
        <dbReference type="ARBA" id="ARBA00012513"/>
    </source>
</evidence>
<proteinExistence type="predicted"/>
<dbReference type="PANTHER" id="PTHR45832">
    <property type="entry name" value="SERINE/THREONINE-PROTEIN KINASE SAMKA-RELATED-RELATED"/>
    <property type="match status" value="1"/>
</dbReference>
<dbReference type="PROSITE" id="PS50011">
    <property type="entry name" value="PROTEIN_KINASE_DOM"/>
    <property type="match status" value="1"/>
</dbReference>
<dbReference type="CDD" id="cd01093">
    <property type="entry name" value="CRIB_PAK_like"/>
    <property type="match status" value="1"/>
</dbReference>
<dbReference type="AlphaFoldDB" id="H3A3Q5"/>
<feature type="region of interest" description="Disordered" evidence="8">
    <location>
        <begin position="306"/>
        <end position="343"/>
    </location>
</feature>
<dbReference type="EMBL" id="AFYH01249311">
    <property type="status" value="NOT_ANNOTATED_CDS"/>
    <property type="molecule type" value="Genomic_DNA"/>
</dbReference>
<dbReference type="EMBL" id="AFYH01249313">
    <property type="status" value="NOT_ANNOTATED_CDS"/>
    <property type="molecule type" value="Genomic_DNA"/>
</dbReference>
<dbReference type="InParanoid" id="H3A3Q5"/>
<evidence type="ECO:0000259" key="9">
    <source>
        <dbReference type="PROSITE" id="PS50011"/>
    </source>
</evidence>
<name>H3A3Q5_LATCH</name>
<dbReference type="GO" id="GO:0004674">
    <property type="term" value="F:protein serine/threonine kinase activity"/>
    <property type="evidence" value="ECO:0007669"/>
    <property type="project" value="UniProtKB-KW"/>
</dbReference>
<keyword evidence="4 7" id="KW-0547">Nucleotide-binding</keyword>
<dbReference type="InterPro" id="IPR011009">
    <property type="entry name" value="Kinase-like_dom_sf"/>
</dbReference>
<dbReference type="Proteomes" id="UP000008672">
    <property type="component" value="Unassembled WGS sequence"/>
</dbReference>
<dbReference type="InterPro" id="IPR017441">
    <property type="entry name" value="Protein_kinase_ATP_BS"/>
</dbReference>
<feature type="compositionally biased region" description="Polar residues" evidence="8">
    <location>
        <begin position="306"/>
        <end position="337"/>
    </location>
</feature>
<keyword evidence="3" id="KW-0808">Transferase</keyword>
<feature type="domain" description="CRIB" evidence="10">
    <location>
        <begin position="12"/>
        <end position="25"/>
    </location>
</feature>
<evidence type="ECO:0000256" key="8">
    <source>
        <dbReference type="SAM" id="MobiDB-lite"/>
    </source>
</evidence>
<dbReference type="SUPFAM" id="SSF56112">
    <property type="entry name" value="Protein kinase-like (PK-like)"/>
    <property type="match status" value="1"/>
</dbReference>
<evidence type="ECO:0000256" key="2">
    <source>
        <dbReference type="ARBA" id="ARBA00022527"/>
    </source>
</evidence>
<dbReference type="Bgee" id="ENSLACG00000003807">
    <property type="expression patterns" value="Expressed in pectoral fin and 1 other cell type or tissue"/>
</dbReference>
<dbReference type="InterPro" id="IPR033923">
    <property type="entry name" value="PAK_BD"/>
</dbReference>
<dbReference type="GeneTree" id="ENSGT00940000156528"/>
<protein>
    <recommendedName>
        <fullName evidence="1">non-specific serine/threonine protein kinase</fullName>
        <ecNumber evidence="1">2.7.11.1</ecNumber>
    </recommendedName>
</protein>
<evidence type="ECO:0000256" key="7">
    <source>
        <dbReference type="PROSITE-ProRule" id="PRU10141"/>
    </source>
</evidence>
<feature type="region of interest" description="Disordered" evidence="8">
    <location>
        <begin position="100"/>
        <end position="124"/>
    </location>
</feature>
<dbReference type="EC" id="2.7.11.1" evidence="1"/>
<feature type="domain" description="Protein kinase" evidence="9">
    <location>
        <begin position="393"/>
        <end position="483"/>
    </location>
</feature>
<gene>
    <name evidence="11" type="primary">LOC102355098</name>
</gene>
<reference evidence="11" key="3">
    <citation type="submission" date="2025-09" db="UniProtKB">
        <authorList>
            <consortium name="Ensembl"/>
        </authorList>
    </citation>
    <scope>IDENTIFICATION</scope>
</reference>
<accession>H3A3Q5</accession>
<dbReference type="InterPro" id="IPR051931">
    <property type="entry name" value="PAK3-like"/>
</dbReference>
<evidence type="ECO:0000256" key="6">
    <source>
        <dbReference type="ARBA" id="ARBA00022840"/>
    </source>
</evidence>
<evidence type="ECO:0000259" key="10">
    <source>
        <dbReference type="PROSITE" id="PS50108"/>
    </source>
</evidence>
<feature type="binding site" evidence="7">
    <location>
        <position position="422"/>
    </location>
    <ligand>
        <name>ATP</name>
        <dbReference type="ChEBI" id="CHEBI:30616"/>
    </ligand>
</feature>
<evidence type="ECO:0000313" key="11">
    <source>
        <dbReference type="Ensembl" id="ENSLACP00000004276.1"/>
    </source>
</evidence>
<sequence>MFRKKKKKRPEISAPSNFQHHVHTSFDAKEGKYVGLPPQWQSIIDTLKRPKPVVDPSRITPVQLSPMKTVIRGSTIITDGYIAGLLSDIQRLSATNSNTLRRNISPTSHRRRAQSLGRLGEEKTEEDILLQNHHPSRIGNHGIYHSFNQKVREVEGGTSGPEFATKGGSYLQANGMVTRAKSSFEGGRPGKMNPAESRPVSCSVAQGSPRLQRQQLADAGLRTPELSIGEKLLRTMPRLLPDSPNGRPTSALEINYQKHNVLRFIVVENSTLRKHSNAYKLTANGLWSPQNQRGLGGLSASVSCSQIGDSIGQRPTSPKLTGQHQGGSSQTRQSPAGSLQIPPSLASAFHLPQDLGSPPRATSPSLDMLKVTDEQFKAALRMVVDPGDPRVSLEKYVKIGEGSTGIVCLSMEKHSGRQVAIKMMDLRMQQRRELLFNEVVIMRDYRHNNVVELYKSYLVGEELWVVMEFMQGGALTDIVSHTR</sequence>
<dbReference type="FunFam" id="3.30.200.20:FF:000705">
    <property type="entry name" value="Non-specific serine/threonine protein kinase"/>
    <property type="match status" value="1"/>
</dbReference>
<evidence type="ECO:0000256" key="4">
    <source>
        <dbReference type="ARBA" id="ARBA00022741"/>
    </source>
</evidence>
<reference evidence="12" key="1">
    <citation type="submission" date="2011-08" db="EMBL/GenBank/DDBJ databases">
        <title>The draft genome of Latimeria chalumnae.</title>
        <authorList>
            <person name="Di Palma F."/>
            <person name="Alfoldi J."/>
            <person name="Johnson J."/>
            <person name="Berlin A."/>
            <person name="Gnerre S."/>
            <person name="Jaffe D."/>
            <person name="MacCallum I."/>
            <person name="Young S."/>
            <person name="Walker B.J."/>
            <person name="Lander E."/>
            <person name="Lindblad-Toh K."/>
        </authorList>
    </citation>
    <scope>NUCLEOTIDE SEQUENCE [LARGE SCALE GENOMIC DNA]</scope>
    <source>
        <strain evidence="12">Wild caught</strain>
    </source>
</reference>
<dbReference type="Gene3D" id="3.30.200.20">
    <property type="entry name" value="Phosphorylase Kinase, domain 1"/>
    <property type="match status" value="1"/>
</dbReference>
<dbReference type="PROSITE" id="PS50108">
    <property type="entry name" value="CRIB"/>
    <property type="match status" value="1"/>
</dbReference>
<dbReference type="OMA" id="QPKITHA"/>
<dbReference type="Gene3D" id="3.90.810.10">
    <property type="entry name" value="CRIB domain"/>
    <property type="match status" value="1"/>
</dbReference>
<keyword evidence="5" id="KW-0418">Kinase</keyword>
<dbReference type="PANTHER" id="PTHR45832:SF3">
    <property type="entry name" value="NON-SPECIFIC SERINE_THREONINE PROTEIN KINASE"/>
    <property type="match status" value="1"/>
</dbReference>
<keyword evidence="12" id="KW-1185">Reference proteome</keyword>
<dbReference type="EMBL" id="AFYH01249312">
    <property type="status" value="NOT_ANNOTATED_CDS"/>
    <property type="molecule type" value="Genomic_DNA"/>
</dbReference>
<evidence type="ECO:0000256" key="5">
    <source>
        <dbReference type="ARBA" id="ARBA00022777"/>
    </source>
</evidence>
<dbReference type="InterPro" id="IPR036936">
    <property type="entry name" value="CRIB_dom_sf"/>
</dbReference>